<feature type="chain" id="PRO_5047394994" description="SGNH hydrolase-type esterase domain-containing protein" evidence="1">
    <location>
        <begin position="25"/>
        <end position="227"/>
    </location>
</feature>
<keyword evidence="1" id="KW-0732">Signal</keyword>
<name>A0ABM7NZF4_9BACT</name>
<proteinExistence type="predicted"/>
<dbReference type="Pfam" id="PF13472">
    <property type="entry name" value="Lipase_GDSL_2"/>
    <property type="match status" value="1"/>
</dbReference>
<evidence type="ECO:0000313" key="4">
    <source>
        <dbReference type="Proteomes" id="UP001319045"/>
    </source>
</evidence>
<gene>
    <name evidence="3" type="ORF">prwr041_17580</name>
</gene>
<keyword evidence="4" id="KW-1185">Reference proteome</keyword>
<reference evidence="3 4" key="1">
    <citation type="journal article" date="2022" name="Int. J. Syst. Evol. Microbiol.">
        <title>Prevotella herbatica sp. nov., a plant polysaccharide-decomposing anaerobic bacterium isolated from a methanogenic reactor.</title>
        <authorList>
            <person name="Uek A."/>
            <person name="Tonouchi A."/>
            <person name="Kaku N."/>
            <person name="Ueki K."/>
        </authorList>
    </citation>
    <scope>NUCLEOTIDE SEQUENCE [LARGE SCALE GENOMIC DNA]</scope>
    <source>
        <strain evidence="3 4">WR041</strain>
    </source>
</reference>
<dbReference type="InterPro" id="IPR013830">
    <property type="entry name" value="SGNH_hydro"/>
</dbReference>
<accession>A0ABM7NZF4</accession>
<dbReference type="InterPro" id="IPR036514">
    <property type="entry name" value="SGNH_hydro_sf"/>
</dbReference>
<evidence type="ECO:0000259" key="2">
    <source>
        <dbReference type="Pfam" id="PF13472"/>
    </source>
</evidence>
<feature type="signal peptide" evidence="1">
    <location>
        <begin position="1"/>
        <end position="24"/>
    </location>
</feature>
<evidence type="ECO:0000256" key="1">
    <source>
        <dbReference type="SAM" id="SignalP"/>
    </source>
</evidence>
<dbReference type="Proteomes" id="UP001319045">
    <property type="component" value="Chromosome"/>
</dbReference>
<protein>
    <recommendedName>
        <fullName evidence="2">SGNH hydrolase-type esterase domain-containing protein</fullName>
    </recommendedName>
</protein>
<feature type="domain" description="SGNH hydrolase-type esterase" evidence="2">
    <location>
        <begin position="57"/>
        <end position="218"/>
    </location>
</feature>
<dbReference type="Gene3D" id="3.40.50.1110">
    <property type="entry name" value="SGNH hydrolase"/>
    <property type="match status" value="1"/>
</dbReference>
<dbReference type="SUPFAM" id="SSF52266">
    <property type="entry name" value="SGNH hydrolase"/>
    <property type="match status" value="1"/>
</dbReference>
<dbReference type="PANTHER" id="PTHR30383:SF5">
    <property type="entry name" value="SGNH HYDROLASE-TYPE ESTERASE DOMAIN-CONTAINING PROTEIN"/>
    <property type="match status" value="1"/>
</dbReference>
<organism evidence="3 4">
    <name type="scientific">Prevotella herbatica</name>
    <dbReference type="NCBI Taxonomy" id="2801997"/>
    <lineage>
        <taxon>Bacteria</taxon>
        <taxon>Pseudomonadati</taxon>
        <taxon>Bacteroidota</taxon>
        <taxon>Bacteroidia</taxon>
        <taxon>Bacteroidales</taxon>
        <taxon>Prevotellaceae</taxon>
        <taxon>Prevotella</taxon>
    </lineage>
</organism>
<dbReference type="RefSeq" id="WP_207153479.1">
    <property type="nucleotide sequence ID" value="NZ_AP024484.1"/>
</dbReference>
<dbReference type="PANTHER" id="PTHR30383">
    <property type="entry name" value="THIOESTERASE 1/PROTEASE 1/LYSOPHOSPHOLIPASE L1"/>
    <property type="match status" value="1"/>
</dbReference>
<sequence>MTYFNKLRIRSLLVIALFSSQVFAQHVSYRSFDHYNDKVAEFERMSDIDSTDIVMLGNSLTEYAGDWSKLLKYGHVKNRGIAGDDAEGIYQRLNQILPRRPKAVFLMVGINDISHGLTASEVFEKCQKVIDKIWAHRRYTKLYVQSILPINETFDQWKNLEGKTDEVAAVNKLLRHYCMRNNITYINLFKDFNRHETNEMRKPLTCDGLHLTPIGYKVWAFRLNRYL</sequence>
<evidence type="ECO:0000313" key="3">
    <source>
        <dbReference type="EMBL" id="BCS85865.1"/>
    </source>
</evidence>
<dbReference type="InterPro" id="IPR051532">
    <property type="entry name" value="Ester_Hydrolysis_Enzymes"/>
</dbReference>
<dbReference type="EMBL" id="AP024484">
    <property type="protein sequence ID" value="BCS85865.1"/>
    <property type="molecule type" value="Genomic_DNA"/>
</dbReference>